<evidence type="ECO:0000256" key="2">
    <source>
        <dbReference type="SAM" id="Phobius"/>
    </source>
</evidence>
<organism evidence="3 4">
    <name type="scientific">Candidatus Nomurabacteria bacterium RIFCSPHIGHO2_01_FULL_42_15</name>
    <dbReference type="NCBI Taxonomy" id="1801742"/>
    <lineage>
        <taxon>Bacteria</taxon>
        <taxon>Candidatus Nomuraibacteriota</taxon>
    </lineage>
</organism>
<feature type="transmembrane region" description="Helical" evidence="2">
    <location>
        <begin position="21"/>
        <end position="43"/>
    </location>
</feature>
<comment type="caution">
    <text evidence="3">The sequence shown here is derived from an EMBL/GenBank/DDBJ whole genome shotgun (WGS) entry which is preliminary data.</text>
</comment>
<protein>
    <submittedName>
        <fullName evidence="3">Uncharacterized protein</fullName>
    </submittedName>
</protein>
<dbReference type="EMBL" id="MFTS01000008">
    <property type="protein sequence ID" value="OGI67852.1"/>
    <property type="molecule type" value="Genomic_DNA"/>
</dbReference>
<feature type="region of interest" description="Disordered" evidence="1">
    <location>
        <begin position="293"/>
        <end position="314"/>
    </location>
</feature>
<evidence type="ECO:0000313" key="3">
    <source>
        <dbReference type="EMBL" id="OGI67852.1"/>
    </source>
</evidence>
<accession>A0A1F6VE20</accession>
<evidence type="ECO:0000313" key="4">
    <source>
        <dbReference type="Proteomes" id="UP000178235"/>
    </source>
</evidence>
<keyword evidence="2" id="KW-1133">Transmembrane helix</keyword>
<evidence type="ECO:0000256" key="1">
    <source>
        <dbReference type="SAM" id="MobiDB-lite"/>
    </source>
</evidence>
<dbReference type="AlphaFoldDB" id="A0A1F6VE20"/>
<keyword evidence="2" id="KW-0812">Transmembrane</keyword>
<reference evidence="3 4" key="1">
    <citation type="journal article" date="2016" name="Nat. Commun.">
        <title>Thousands of microbial genomes shed light on interconnected biogeochemical processes in an aquifer system.</title>
        <authorList>
            <person name="Anantharaman K."/>
            <person name="Brown C.T."/>
            <person name="Hug L.A."/>
            <person name="Sharon I."/>
            <person name="Castelle C.J."/>
            <person name="Probst A.J."/>
            <person name="Thomas B.C."/>
            <person name="Singh A."/>
            <person name="Wilkins M.J."/>
            <person name="Karaoz U."/>
            <person name="Brodie E.L."/>
            <person name="Williams K.H."/>
            <person name="Hubbard S.S."/>
            <person name="Banfield J.F."/>
        </authorList>
    </citation>
    <scope>NUCLEOTIDE SEQUENCE [LARGE SCALE GENOMIC DNA]</scope>
</reference>
<keyword evidence="2" id="KW-0472">Membrane</keyword>
<sequence length="314" mass="33794">MNETQPEATERKLRKRLTLKGKLIFGSIVGLGAVILLGCIMLMTDWGHRTLASICTSFDDTTTVAPVLTDEEEAVTVCEQDNKTAVVVTPPRRSDVATFSNELQAITKLLVASNARMERSENVMSNNLAKTSCELRKLVSEATTSMSDNLARTTGELNAIVGLVSSNQVLLSARMRDLGSEMAADNAAIRAEIPDLVNVIVTEKLLQAMEPFRRLLTLTNVPPAPVVPCPAAVTKATATPTAIAGTSPSGVTNNNLLVVNNVLPAQSAARAYTSPAQGLVIHNNNTLVVHDRQLPPHPPGEKPYWMRDLFPPPK</sequence>
<dbReference type="Proteomes" id="UP000178235">
    <property type="component" value="Unassembled WGS sequence"/>
</dbReference>
<gene>
    <name evidence="3" type="ORF">A2738_03155</name>
</gene>
<name>A0A1F6VE20_9BACT</name>
<proteinExistence type="predicted"/>